<dbReference type="CDD" id="cd02340">
    <property type="entry name" value="ZZ_NBR1_like"/>
    <property type="match status" value="1"/>
</dbReference>
<dbReference type="GO" id="GO:0005509">
    <property type="term" value="F:calcium ion binding"/>
    <property type="evidence" value="ECO:0000318"/>
    <property type="project" value="GO_Central"/>
</dbReference>
<dbReference type="SUPFAM" id="SSF47473">
    <property type="entry name" value="EF-hand"/>
    <property type="match status" value="1"/>
</dbReference>
<dbReference type="InterPro" id="IPR028846">
    <property type="entry name" value="Recoverin"/>
</dbReference>
<dbReference type="RefSeq" id="XP_001750952.1">
    <property type="nucleotide sequence ID" value="XM_001750900.1"/>
</dbReference>
<dbReference type="eggNOG" id="KOG0034">
    <property type="taxonomic scope" value="Eukaryota"/>
</dbReference>
<dbReference type="Gene3D" id="1.10.238.10">
    <property type="entry name" value="EF-hand"/>
    <property type="match status" value="1"/>
</dbReference>
<gene>
    <name evidence="10" type="ORF">MONBRDRAFT_34778</name>
</gene>
<dbReference type="PANTHER" id="PTHR23055">
    <property type="entry name" value="CALCIUM BINDING PROTEINS"/>
    <property type="match status" value="1"/>
</dbReference>
<dbReference type="InterPro" id="IPR000433">
    <property type="entry name" value="Znf_ZZ"/>
</dbReference>
<evidence type="ECO:0000256" key="7">
    <source>
        <dbReference type="ARBA" id="ARBA00023288"/>
    </source>
</evidence>
<evidence type="ECO:0000256" key="4">
    <source>
        <dbReference type="ARBA" id="ARBA00022737"/>
    </source>
</evidence>
<sequence length="376" mass="41287">MKQPAVRAGSERSTVVFLCTEGNLHRGISCNNCNAAPIVGKRFKCLNCIDYDVCEDCEPVDRHNPRHVFVKINVPLPPMLNPRKALLDPFYPGSAMAPAVLAWTTIKQLKRMTLFSRIEIEMLYQQFVALSEGEPGHLHISRATFMQCLGPLGSKASLVANLVFDVVYARGDEVITFPSFVRGLSVLLKGSFDEKAELAYQGYDMEDSGSIGRSRMRTLLTAQFEVNMHHVKEVVDNLDEDLLSKFAVEEDRPVSSLFTAAIPHQSHLGPEKAREGDAMPANLIDQALSGFGEVGGPRGSASGHGRGAQSPQTLWRARRLSASMQGVSSAAIELVVTRVFDDFAAEPSRLRKEEFLAAATVEPTLIAWIEVLGTIF</sequence>
<evidence type="ECO:0000256" key="5">
    <source>
        <dbReference type="ARBA" id="ARBA00022771"/>
    </source>
</evidence>
<proteinExistence type="inferred from homology"/>
<dbReference type="AlphaFoldDB" id="A9VE11"/>
<keyword evidence="4" id="KW-0677">Repeat</keyword>
<dbReference type="Proteomes" id="UP000001357">
    <property type="component" value="Unassembled WGS sequence"/>
</dbReference>
<dbReference type="Pfam" id="PF00569">
    <property type="entry name" value="ZZ"/>
    <property type="match status" value="1"/>
</dbReference>
<protein>
    <recommendedName>
        <fullName evidence="9">ZZ-type domain-containing protein</fullName>
    </recommendedName>
</protein>
<dbReference type="SMART" id="SM00291">
    <property type="entry name" value="ZnF_ZZ"/>
    <property type="match status" value="1"/>
</dbReference>
<dbReference type="PROSITE" id="PS50135">
    <property type="entry name" value="ZF_ZZ_2"/>
    <property type="match status" value="1"/>
</dbReference>
<name>A9VE11_MONBE</name>
<dbReference type="PROSITE" id="PS01357">
    <property type="entry name" value="ZF_ZZ_1"/>
    <property type="match status" value="1"/>
</dbReference>
<keyword evidence="11" id="KW-1185">Reference proteome</keyword>
<keyword evidence="7" id="KW-0449">Lipoprotein</keyword>
<comment type="similarity">
    <text evidence="1">Belongs to the recoverin family.</text>
</comment>
<keyword evidence="6" id="KW-0862">Zinc</keyword>
<organism evidence="10 11">
    <name type="scientific">Monosiga brevicollis</name>
    <name type="common">Choanoflagellate</name>
    <dbReference type="NCBI Taxonomy" id="81824"/>
    <lineage>
        <taxon>Eukaryota</taxon>
        <taxon>Choanoflagellata</taxon>
        <taxon>Craspedida</taxon>
        <taxon>Salpingoecidae</taxon>
        <taxon>Monosiga</taxon>
    </lineage>
</organism>
<evidence type="ECO:0000256" key="3">
    <source>
        <dbReference type="ARBA" id="ARBA00022723"/>
    </source>
</evidence>
<keyword evidence="5 8" id="KW-0863">Zinc-finger</keyword>
<evidence type="ECO:0000313" key="11">
    <source>
        <dbReference type="Proteomes" id="UP000001357"/>
    </source>
</evidence>
<evidence type="ECO:0000313" key="10">
    <source>
        <dbReference type="EMBL" id="EDQ84228.1"/>
    </source>
</evidence>
<evidence type="ECO:0000256" key="2">
    <source>
        <dbReference type="ARBA" id="ARBA00022707"/>
    </source>
</evidence>
<dbReference type="EMBL" id="CH991593">
    <property type="protein sequence ID" value="EDQ84228.1"/>
    <property type="molecule type" value="Genomic_DNA"/>
</dbReference>
<evidence type="ECO:0000259" key="9">
    <source>
        <dbReference type="PROSITE" id="PS50135"/>
    </source>
</evidence>
<accession>A9VE11</accession>
<evidence type="ECO:0000256" key="1">
    <source>
        <dbReference type="ARBA" id="ARBA00006049"/>
    </source>
</evidence>
<evidence type="ECO:0000256" key="6">
    <source>
        <dbReference type="ARBA" id="ARBA00022833"/>
    </source>
</evidence>
<dbReference type="PANTHER" id="PTHR23055:SF178">
    <property type="entry name" value="NEUROCALCIN HOMOLOG"/>
    <property type="match status" value="1"/>
</dbReference>
<dbReference type="GeneID" id="5896216"/>
<dbReference type="STRING" id="81824.A9VE11"/>
<dbReference type="SUPFAM" id="SSF57850">
    <property type="entry name" value="RING/U-box"/>
    <property type="match status" value="1"/>
</dbReference>
<dbReference type="Gene3D" id="3.30.60.90">
    <property type="match status" value="1"/>
</dbReference>
<dbReference type="KEGG" id="mbr:MONBRDRAFT_34778"/>
<reference evidence="10 11" key="1">
    <citation type="journal article" date="2008" name="Nature">
        <title>The genome of the choanoflagellate Monosiga brevicollis and the origin of metazoans.</title>
        <authorList>
            <consortium name="JGI Sequencing"/>
            <person name="King N."/>
            <person name="Westbrook M.J."/>
            <person name="Young S.L."/>
            <person name="Kuo A."/>
            <person name="Abedin M."/>
            <person name="Chapman J."/>
            <person name="Fairclough S."/>
            <person name="Hellsten U."/>
            <person name="Isogai Y."/>
            <person name="Letunic I."/>
            <person name="Marr M."/>
            <person name="Pincus D."/>
            <person name="Putnam N."/>
            <person name="Rokas A."/>
            <person name="Wright K.J."/>
            <person name="Zuzow R."/>
            <person name="Dirks W."/>
            <person name="Good M."/>
            <person name="Goodstein D."/>
            <person name="Lemons D."/>
            <person name="Li W."/>
            <person name="Lyons J.B."/>
            <person name="Morris A."/>
            <person name="Nichols S."/>
            <person name="Richter D.J."/>
            <person name="Salamov A."/>
            <person name="Bork P."/>
            <person name="Lim W.A."/>
            <person name="Manning G."/>
            <person name="Miller W.T."/>
            <person name="McGinnis W."/>
            <person name="Shapiro H."/>
            <person name="Tjian R."/>
            <person name="Grigoriev I.V."/>
            <person name="Rokhsar D."/>
        </authorList>
    </citation>
    <scope>NUCLEOTIDE SEQUENCE [LARGE SCALE GENOMIC DNA]</scope>
    <source>
        <strain evidence="11">MX1 / ATCC 50154</strain>
    </source>
</reference>
<dbReference type="InParanoid" id="A9VE11"/>
<keyword evidence="2" id="KW-0519">Myristate</keyword>
<dbReference type="GO" id="GO:0009966">
    <property type="term" value="P:regulation of signal transduction"/>
    <property type="evidence" value="ECO:0000318"/>
    <property type="project" value="GO_Central"/>
</dbReference>
<dbReference type="InterPro" id="IPR043145">
    <property type="entry name" value="Znf_ZZ_sf"/>
</dbReference>
<dbReference type="GO" id="GO:0008270">
    <property type="term" value="F:zinc ion binding"/>
    <property type="evidence" value="ECO:0007669"/>
    <property type="project" value="UniProtKB-KW"/>
</dbReference>
<feature type="domain" description="ZZ-type" evidence="9">
    <location>
        <begin position="25"/>
        <end position="77"/>
    </location>
</feature>
<evidence type="ECO:0000256" key="8">
    <source>
        <dbReference type="PROSITE-ProRule" id="PRU00228"/>
    </source>
</evidence>
<dbReference type="eggNOG" id="KOG1426">
    <property type="taxonomic scope" value="Eukaryota"/>
</dbReference>
<dbReference type="InterPro" id="IPR011992">
    <property type="entry name" value="EF-hand-dom_pair"/>
</dbReference>
<dbReference type="OMA" id="CADCELQ"/>
<keyword evidence="3" id="KW-0479">Metal-binding</keyword>